<reference evidence="6 7" key="1">
    <citation type="submission" date="2023-12" db="EMBL/GenBank/DDBJ databases">
        <title>Thiobacillus sedimentum sp. nov., a chemolithoautotrophic sulfur-oxidizing bacterium isolated from freshwater sediment.</title>
        <authorList>
            <person name="Luo J."/>
            <person name="Dai C."/>
        </authorList>
    </citation>
    <scope>NUCLEOTIDE SEQUENCE [LARGE SCALE GENOMIC DNA]</scope>
    <source>
        <strain evidence="6 7">SCUT-2</strain>
    </source>
</reference>
<dbReference type="EMBL" id="CP141769">
    <property type="protein sequence ID" value="WRS40581.1"/>
    <property type="molecule type" value="Genomic_DNA"/>
</dbReference>
<evidence type="ECO:0000313" key="6">
    <source>
        <dbReference type="EMBL" id="WRS40581.1"/>
    </source>
</evidence>
<comment type="similarity">
    <text evidence="1">Belongs to the V-ATPase E subunit family.</text>
</comment>
<keyword evidence="4" id="KW-0406">Ion transport</keyword>
<evidence type="ECO:0000256" key="5">
    <source>
        <dbReference type="SAM" id="Coils"/>
    </source>
</evidence>
<dbReference type="SUPFAM" id="SSF160527">
    <property type="entry name" value="V-type ATPase subunit E-like"/>
    <property type="match status" value="1"/>
</dbReference>
<dbReference type="RefSeq" id="WP_324781108.1">
    <property type="nucleotide sequence ID" value="NZ_CP141769.1"/>
</dbReference>
<gene>
    <name evidence="6" type="ORF">VA613_06805</name>
</gene>
<accession>A0ABZ1CMS7</accession>
<protein>
    <recommendedName>
        <fullName evidence="2">V-type ATP synthase subunit E</fullName>
    </recommendedName>
</protein>
<keyword evidence="3" id="KW-0813">Transport</keyword>
<dbReference type="InterPro" id="IPR002842">
    <property type="entry name" value="ATPase_V1_Esu"/>
</dbReference>
<name>A0ABZ1CMS7_9PROT</name>
<keyword evidence="7" id="KW-1185">Reference proteome</keyword>
<dbReference type="Pfam" id="PF01991">
    <property type="entry name" value="vATP-synt_E"/>
    <property type="match status" value="1"/>
</dbReference>
<organism evidence="6 7">
    <name type="scientific">Thiobacillus sedimenti</name>
    <dbReference type="NCBI Taxonomy" id="3110231"/>
    <lineage>
        <taxon>Bacteria</taxon>
        <taxon>Pseudomonadati</taxon>
        <taxon>Pseudomonadota</taxon>
        <taxon>Betaproteobacteria</taxon>
        <taxon>Nitrosomonadales</taxon>
        <taxon>Thiobacillaceae</taxon>
        <taxon>Thiobacillus</taxon>
    </lineage>
</organism>
<evidence type="ECO:0000256" key="1">
    <source>
        <dbReference type="ARBA" id="ARBA00005901"/>
    </source>
</evidence>
<evidence type="ECO:0000256" key="3">
    <source>
        <dbReference type="ARBA" id="ARBA00022448"/>
    </source>
</evidence>
<evidence type="ECO:0000313" key="7">
    <source>
        <dbReference type="Proteomes" id="UP001334732"/>
    </source>
</evidence>
<dbReference type="Gene3D" id="3.30.2320.30">
    <property type="entry name" value="ATP synthase, E subunit, C-terminal"/>
    <property type="match status" value="1"/>
</dbReference>
<feature type="coiled-coil region" evidence="5">
    <location>
        <begin position="7"/>
        <end position="39"/>
    </location>
</feature>
<evidence type="ECO:0000256" key="2">
    <source>
        <dbReference type="ARBA" id="ARBA00020756"/>
    </source>
</evidence>
<keyword evidence="5" id="KW-0175">Coiled coil</keyword>
<dbReference type="Proteomes" id="UP001334732">
    <property type="component" value="Chromosome"/>
</dbReference>
<proteinExistence type="inferred from homology"/>
<dbReference type="InterPro" id="IPR038495">
    <property type="entry name" value="ATPase_E_C"/>
</dbReference>
<sequence length="216" mass="23824">MEADAQVSQLEQALLQQAETLAREQLQNAEATCARIRAESAAKLKLAEEREILAAKVEAERQVRRQIQAAETRLSAELDRLRWTLTESTQAEVRTAFRRLVADQARYLGVLEAWLAAAAQALPPGDLAVEVRHEDDAWLAPVWPEIVVRAAPGRAATLVAHGQPSEGGLRVRLADDRARVDQTFEARQARLADELARVVMERLFASAPDLGTLVHG</sequence>
<evidence type="ECO:0000256" key="4">
    <source>
        <dbReference type="ARBA" id="ARBA00023065"/>
    </source>
</evidence>